<evidence type="ECO:0000259" key="8">
    <source>
        <dbReference type="PROSITE" id="PS50850"/>
    </source>
</evidence>
<feature type="transmembrane region" description="Helical" evidence="7">
    <location>
        <begin position="62"/>
        <end position="81"/>
    </location>
</feature>
<proteinExistence type="predicted"/>
<dbReference type="Proteomes" id="UP001596266">
    <property type="component" value="Unassembled WGS sequence"/>
</dbReference>
<keyword evidence="6 7" id="KW-0472">Membrane</keyword>
<feature type="transmembrane region" description="Helical" evidence="7">
    <location>
        <begin position="283"/>
        <end position="306"/>
    </location>
</feature>
<evidence type="ECO:0000256" key="3">
    <source>
        <dbReference type="ARBA" id="ARBA00022475"/>
    </source>
</evidence>
<dbReference type="CDD" id="cd17502">
    <property type="entry name" value="MFS_Azr1_MDR_like"/>
    <property type="match status" value="1"/>
</dbReference>
<evidence type="ECO:0000256" key="4">
    <source>
        <dbReference type="ARBA" id="ARBA00022692"/>
    </source>
</evidence>
<feature type="domain" description="Major facilitator superfamily (MFS) profile" evidence="8">
    <location>
        <begin position="28"/>
        <end position="514"/>
    </location>
</feature>
<evidence type="ECO:0000313" key="10">
    <source>
        <dbReference type="Proteomes" id="UP001596266"/>
    </source>
</evidence>
<dbReference type="InterPro" id="IPR004638">
    <property type="entry name" value="EmrB-like"/>
</dbReference>
<evidence type="ECO:0000256" key="6">
    <source>
        <dbReference type="ARBA" id="ARBA00023136"/>
    </source>
</evidence>
<dbReference type="InterPro" id="IPR036259">
    <property type="entry name" value="MFS_trans_sf"/>
</dbReference>
<dbReference type="InterPro" id="IPR011701">
    <property type="entry name" value="MFS"/>
</dbReference>
<feature type="transmembrane region" description="Helical" evidence="7">
    <location>
        <begin position="375"/>
        <end position="396"/>
    </location>
</feature>
<dbReference type="RefSeq" id="WP_343884917.1">
    <property type="nucleotide sequence ID" value="NZ_BAAAKI010000004.1"/>
</dbReference>
<accession>A0ABW1X1T7</accession>
<dbReference type="PROSITE" id="PS00216">
    <property type="entry name" value="SUGAR_TRANSPORT_1"/>
    <property type="match status" value="1"/>
</dbReference>
<feature type="transmembrane region" description="Helical" evidence="7">
    <location>
        <begin position="347"/>
        <end position="363"/>
    </location>
</feature>
<dbReference type="SUPFAM" id="SSF103473">
    <property type="entry name" value="MFS general substrate transporter"/>
    <property type="match status" value="1"/>
</dbReference>
<dbReference type="InterPro" id="IPR005829">
    <property type="entry name" value="Sugar_transporter_CS"/>
</dbReference>
<feature type="transmembrane region" description="Helical" evidence="7">
    <location>
        <begin position="318"/>
        <end position="340"/>
    </location>
</feature>
<reference evidence="10" key="1">
    <citation type="journal article" date="2019" name="Int. J. Syst. Evol. Microbiol.">
        <title>The Global Catalogue of Microorganisms (GCM) 10K type strain sequencing project: providing services to taxonomists for standard genome sequencing and annotation.</title>
        <authorList>
            <consortium name="The Broad Institute Genomics Platform"/>
            <consortium name="The Broad Institute Genome Sequencing Center for Infectious Disease"/>
            <person name="Wu L."/>
            <person name="Ma J."/>
        </authorList>
    </citation>
    <scope>NUCLEOTIDE SEQUENCE [LARGE SCALE GENOMIC DNA]</scope>
    <source>
        <strain evidence="10">CGMCC 1.15277</strain>
    </source>
</reference>
<protein>
    <submittedName>
        <fullName evidence="9">MDR family MFS transporter</fullName>
    </submittedName>
</protein>
<feature type="transmembrane region" description="Helical" evidence="7">
    <location>
        <begin position="214"/>
        <end position="233"/>
    </location>
</feature>
<sequence>MTSTSATTAPPSSAAAEFDGLSPENRRIFVGLMLGMFVASISQTIVGPAMPRIVAELGGMDHYSWVATATMLVSAITVPIVGKLSDLYGRRGFYLGGLLVFMLGTALAGLSHSFGFLIFARAVQGLGTGTLMPLSQTIIGDIIPPRQRGKYQGLMGAVFGMSSVAGPLAGGWITDHWGWRWLFFASIPVGIAAFGAIFRFLHIPHERREVTIDWAGMATLTTALICLLLPTSMGGTTWAWSSPQVIGLYAAGAVLTFAFVLIERRAVEPVIPLRLFRSPIFTLSNIAGFFISIMMFGAIIYIPVFAQGVLGVSATNSGLILMPMNLALIGLGILGGLLVTRTGRYKELMLAGVAIMGVGYWLLSRLGVDSKQSELTLAMTVIGIGLGLCMQLYTLVVQNNSARRDLGVATAATQFFRNVGNTIGVAVFGTIMTTELKDAIARHLTPEAMASMPAGTKLSTGSVLDPTVLAKLPPAVAAAIRAGLSDALHSVFVIGIPLAALVFLITLGIKAVPLRDTVHNADQAGVELLDSMGQSSGTDARVPLGRLGGHTRSGERLLGMQLELLAGQARRDDRPLLRRAITDLGNGSFDDGVFILNQTGRMLTSEDSDEVAKLETYGAEVAHRAGRKGGILGSALREELAVRVADVEREHVIAGQEPTIAERFEAVDITRLREASHDLVNALVMDLNDSPSQRGVSPRRAAEE</sequence>
<feature type="transmembrane region" description="Helical" evidence="7">
    <location>
        <begin position="93"/>
        <end position="110"/>
    </location>
</feature>
<evidence type="ECO:0000256" key="5">
    <source>
        <dbReference type="ARBA" id="ARBA00022989"/>
    </source>
</evidence>
<name>A0ABW1X1T7_9ACTN</name>
<dbReference type="Pfam" id="PF07690">
    <property type="entry name" value="MFS_1"/>
    <property type="match status" value="1"/>
</dbReference>
<evidence type="ECO:0000256" key="2">
    <source>
        <dbReference type="ARBA" id="ARBA00022448"/>
    </source>
</evidence>
<comment type="subcellular location">
    <subcellularLocation>
        <location evidence="1">Cell membrane</location>
        <topology evidence="1">Multi-pass membrane protein</topology>
    </subcellularLocation>
</comment>
<dbReference type="InterPro" id="IPR020846">
    <property type="entry name" value="MFS_dom"/>
</dbReference>
<dbReference type="NCBIfam" id="TIGR00711">
    <property type="entry name" value="efflux_EmrB"/>
    <property type="match status" value="1"/>
</dbReference>
<feature type="transmembrane region" description="Helical" evidence="7">
    <location>
        <begin position="245"/>
        <end position="262"/>
    </location>
</feature>
<keyword evidence="4 7" id="KW-0812">Transmembrane</keyword>
<keyword evidence="2" id="KW-0813">Transport</keyword>
<dbReference type="Gene3D" id="1.20.1250.20">
    <property type="entry name" value="MFS general substrate transporter like domains"/>
    <property type="match status" value="1"/>
</dbReference>
<gene>
    <name evidence="9" type="ORF">ACFP57_05500</name>
</gene>
<feature type="transmembrane region" description="Helical" evidence="7">
    <location>
        <begin position="154"/>
        <end position="173"/>
    </location>
</feature>
<dbReference type="PRINTS" id="PR01036">
    <property type="entry name" value="TCRTETB"/>
</dbReference>
<comment type="caution">
    <text evidence="9">The sequence shown here is derived from an EMBL/GenBank/DDBJ whole genome shotgun (WGS) entry which is preliminary data.</text>
</comment>
<evidence type="ECO:0000313" key="9">
    <source>
        <dbReference type="EMBL" id="MFC6396444.1"/>
    </source>
</evidence>
<keyword evidence="3" id="KW-1003">Cell membrane</keyword>
<dbReference type="PROSITE" id="PS50850">
    <property type="entry name" value="MFS"/>
    <property type="match status" value="1"/>
</dbReference>
<feature type="transmembrane region" description="Helical" evidence="7">
    <location>
        <begin position="179"/>
        <end position="202"/>
    </location>
</feature>
<feature type="transmembrane region" description="Helical" evidence="7">
    <location>
        <begin position="491"/>
        <end position="509"/>
    </location>
</feature>
<dbReference type="PANTHER" id="PTHR23501:SF197">
    <property type="entry name" value="COMD"/>
    <property type="match status" value="1"/>
</dbReference>
<dbReference type="PANTHER" id="PTHR23501">
    <property type="entry name" value="MAJOR FACILITATOR SUPERFAMILY"/>
    <property type="match status" value="1"/>
</dbReference>
<organism evidence="9 10">
    <name type="scientific">Luteococcus sanguinis</name>
    <dbReference type="NCBI Taxonomy" id="174038"/>
    <lineage>
        <taxon>Bacteria</taxon>
        <taxon>Bacillati</taxon>
        <taxon>Actinomycetota</taxon>
        <taxon>Actinomycetes</taxon>
        <taxon>Propionibacteriales</taxon>
        <taxon>Propionibacteriaceae</taxon>
        <taxon>Luteococcus</taxon>
    </lineage>
</organism>
<dbReference type="EMBL" id="JBHSUA010000009">
    <property type="protein sequence ID" value="MFC6396444.1"/>
    <property type="molecule type" value="Genomic_DNA"/>
</dbReference>
<keyword evidence="5 7" id="KW-1133">Transmembrane helix</keyword>
<feature type="transmembrane region" description="Helical" evidence="7">
    <location>
        <begin position="28"/>
        <end position="50"/>
    </location>
</feature>
<evidence type="ECO:0000256" key="1">
    <source>
        <dbReference type="ARBA" id="ARBA00004651"/>
    </source>
</evidence>
<keyword evidence="10" id="KW-1185">Reference proteome</keyword>
<evidence type="ECO:0000256" key="7">
    <source>
        <dbReference type="SAM" id="Phobius"/>
    </source>
</evidence>